<dbReference type="PROSITE" id="PS51060">
    <property type="entry name" value="PARP_ALPHA_HD"/>
    <property type="match status" value="1"/>
</dbReference>
<dbReference type="GO" id="GO:0006302">
    <property type="term" value="P:double-strand break repair"/>
    <property type="evidence" value="ECO:0007669"/>
    <property type="project" value="TreeGrafter"/>
</dbReference>
<keyword evidence="6" id="KW-0520">NAD</keyword>
<evidence type="ECO:0000256" key="2">
    <source>
        <dbReference type="ARBA" id="ARBA00022676"/>
    </source>
</evidence>
<dbReference type="GO" id="GO:1990404">
    <property type="term" value="F:NAD+-protein mono-ADP-ribosyltransferase activity"/>
    <property type="evidence" value="ECO:0007669"/>
    <property type="project" value="TreeGrafter"/>
</dbReference>
<dbReference type="GO" id="GO:0070212">
    <property type="term" value="P:protein poly-ADP-ribosylation"/>
    <property type="evidence" value="ECO:0007669"/>
    <property type="project" value="TreeGrafter"/>
</dbReference>
<feature type="domain" description="PARP alpha-helical" evidence="9">
    <location>
        <begin position="1"/>
        <end position="63"/>
    </location>
</feature>
<evidence type="ECO:0000313" key="10">
    <source>
        <dbReference type="EMBL" id="QQP50787.1"/>
    </source>
</evidence>
<gene>
    <name evidence="10" type="ORF">FKW44_011912</name>
</gene>
<dbReference type="AlphaFoldDB" id="A0A7T8K8F9"/>
<evidence type="ECO:0000256" key="4">
    <source>
        <dbReference type="ARBA" id="ARBA00022737"/>
    </source>
</evidence>
<keyword evidence="7" id="KW-0238">DNA-binding</keyword>
<dbReference type="GO" id="GO:0003950">
    <property type="term" value="F:NAD+ poly-ADP-ribosyltransferase activity"/>
    <property type="evidence" value="ECO:0007669"/>
    <property type="project" value="UniProtKB-EC"/>
</dbReference>
<accession>A0A7T8K8F9</accession>
<keyword evidence="2" id="KW-0328">Glycosyltransferase</keyword>
<keyword evidence="11" id="KW-1185">Reference proteome</keyword>
<dbReference type="EMBL" id="CP045896">
    <property type="protein sequence ID" value="QQP50787.1"/>
    <property type="molecule type" value="Genomic_DNA"/>
</dbReference>
<dbReference type="PANTHER" id="PTHR10459">
    <property type="entry name" value="DNA LIGASE"/>
    <property type="match status" value="1"/>
</dbReference>
<evidence type="ECO:0000256" key="1">
    <source>
        <dbReference type="ARBA" id="ARBA00012020"/>
    </source>
</evidence>
<keyword evidence="4" id="KW-0677">Repeat</keyword>
<dbReference type="InterPro" id="IPR004102">
    <property type="entry name" value="Poly(ADP-ribose)pol_reg_dom"/>
</dbReference>
<dbReference type="Pfam" id="PF02877">
    <property type="entry name" value="PARP_reg"/>
    <property type="match status" value="1"/>
</dbReference>
<proteinExistence type="predicted"/>
<evidence type="ECO:0000256" key="7">
    <source>
        <dbReference type="ARBA" id="ARBA00023125"/>
    </source>
</evidence>
<keyword evidence="3" id="KW-0808">Transferase</keyword>
<evidence type="ECO:0000256" key="3">
    <source>
        <dbReference type="ARBA" id="ARBA00022679"/>
    </source>
</evidence>
<dbReference type="Proteomes" id="UP000595437">
    <property type="component" value="Chromosome 7"/>
</dbReference>
<dbReference type="GO" id="GO:0003677">
    <property type="term" value="F:DNA binding"/>
    <property type="evidence" value="ECO:0007669"/>
    <property type="project" value="UniProtKB-KW"/>
</dbReference>
<dbReference type="InterPro" id="IPR036616">
    <property type="entry name" value="Poly(ADP-ribose)pol_reg_dom_sf"/>
</dbReference>
<protein>
    <recommendedName>
        <fullName evidence="1">NAD(+) ADP-ribosyltransferase</fullName>
        <ecNumber evidence="1">2.4.2.30</ecNumber>
    </recommendedName>
</protein>
<comment type="catalytic activity">
    <reaction evidence="8">
        <text>NAD(+) + (ADP-D-ribosyl)n-acceptor = nicotinamide + (ADP-D-ribosyl)n+1-acceptor + H(+).</text>
        <dbReference type="EC" id="2.4.2.30"/>
    </reaction>
</comment>
<evidence type="ECO:0000256" key="8">
    <source>
        <dbReference type="ARBA" id="ARBA00033987"/>
    </source>
</evidence>
<dbReference type="InterPro" id="IPR050800">
    <property type="entry name" value="ARTD/PARP"/>
</dbReference>
<dbReference type="GO" id="GO:0005730">
    <property type="term" value="C:nucleolus"/>
    <property type="evidence" value="ECO:0007669"/>
    <property type="project" value="TreeGrafter"/>
</dbReference>
<dbReference type="SUPFAM" id="SSF47587">
    <property type="entry name" value="Domain of poly(ADP-ribose) polymerase"/>
    <property type="match status" value="1"/>
</dbReference>
<keyword evidence="5" id="KW-0013">ADP-ribosylation</keyword>
<name>A0A7T8K8F9_CALRO</name>
<dbReference type="EC" id="2.4.2.30" evidence="1"/>
<dbReference type="Gene3D" id="1.20.142.10">
    <property type="entry name" value="Poly(ADP-ribose) polymerase, regulatory domain"/>
    <property type="match status" value="1"/>
</dbReference>
<sequence length="63" mass="7245">MKKTLVEFEIDLNKMPLGKLSRKQIEKAYSILNEAQGLLETKSESKVIDATNRFFTLIPMTLE</sequence>
<evidence type="ECO:0000256" key="6">
    <source>
        <dbReference type="ARBA" id="ARBA00023027"/>
    </source>
</evidence>
<evidence type="ECO:0000313" key="11">
    <source>
        <dbReference type="Proteomes" id="UP000595437"/>
    </source>
</evidence>
<dbReference type="OrthoDB" id="429950at2759"/>
<evidence type="ECO:0000259" key="9">
    <source>
        <dbReference type="PROSITE" id="PS51060"/>
    </source>
</evidence>
<dbReference type="PANTHER" id="PTHR10459:SF112">
    <property type="entry name" value="POLY [ADP-RIBOSE] POLYMERASE 1"/>
    <property type="match status" value="1"/>
</dbReference>
<organism evidence="10 11">
    <name type="scientific">Caligus rogercresseyi</name>
    <name type="common">Sea louse</name>
    <dbReference type="NCBI Taxonomy" id="217165"/>
    <lineage>
        <taxon>Eukaryota</taxon>
        <taxon>Metazoa</taxon>
        <taxon>Ecdysozoa</taxon>
        <taxon>Arthropoda</taxon>
        <taxon>Crustacea</taxon>
        <taxon>Multicrustacea</taxon>
        <taxon>Hexanauplia</taxon>
        <taxon>Copepoda</taxon>
        <taxon>Siphonostomatoida</taxon>
        <taxon>Caligidae</taxon>
        <taxon>Caligus</taxon>
    </lineage>
</organism>
<evidence type="ECO:0000256" key="5">
    <source>
        <dbReference type="ARBA" id="ARBA00022765"/>
    </source>
</evidence>
<reference evidence="11" key="1">
    <citation type="submission" date="2021-01" db="EMBL/GenBank/DDBJ databases">
        <title>Caligus Genome Assembly.</title>
        <authorList>
            <person name="Gallardo-Escarate C."/>
        </authorList>
    </citation>
    <scope>NUCLEOTIDE SEQUENCE [LARGE SCALE GENOMIC DNA]</scope>
</reference>